<dbReference type="PANTHER" id="PTHR30294:SF47">
    <property type="entry name" value="INNER MEMBRANE TRANSPORT PERMEASE YHHJ"/>
    <property type="match status" value="1"/>
</dbReference>
<evidence type="ECO:0000256" key="5">
    <source>
        <dbReference type="ARBA" id="ARBA00023136"/>
    </source>
</evidence>
<dbReference type="GO" id="GO:0140359">
    <property type="term" value="F:ABC-type transporter activity"/>
    <property type="evidence" value="ECO:0007669"/>
    <property type="project" value="InterPro"/>
</dbReference>
<dbReference type="GO" id="GO:0005886">
    <property type="term" value="C:plasma membrane"/>
    <property type="evidence" value="ECO:0007669"/>
    <property type="project" value="UniProtKB-SubCell"/>
</dbReference>
<dbReference type="InterPro" id="IPR013525">
    <property type="entry name" value="ABC2_TM"/>
</dbReference>
<feature type="transmembrane region" description="Helical" evidence="6">
    <location>
        <begin position="21"/>
        <end position="46"/>
    </location>
</feature>
<evidence type="ECO:0000256" key="2">
    <source>
        <dbReference type="ARBA" id="ARBA00022475"/>
    </source>
</evidence>
<accession>A0A1I4J9I2</accession>
<keyword evidence="2" id="KW-1003">Cell membrane</keyword>
<evidence type="ECO:0000313" key="9">
    <source>
        <dbReference type="Proteomes" id="UP000199550"/>
    </source>
</evidence>
<dbReference type="InterPro" id="IPR051449">
    <property type="entry name" value="ABC-2_transporter_component"/>
</dbReference>
<feature type="transmembrane region" description="Helical" evidence="6">
    <location>
        <begin position="242"/>
        <end position="266"/>
    </location>
</feature>
<feature type="transmembrane region" description="Helical" evidence="6">
    <location>
        <begin position="189"/>
        <end position="214"/>
    </location>
</feature>
<evidence type="ECO:0000313" key="8">
    <source>
        <dbReference type="EMBL" id="SFL62877.1"/>
    </source>
</evidence>
<dbReference type="Pfam" id="PF12698">
    <property type="entry name" value="ABC2_membrane_3"/>
    <property type="match status" value="1"/>
</dbReference>
<evidence type="ECO:0000256" key="4">
    <source>
        <dbReference type="ARBA" id="ARBA00022989"/>
    </source>
</evidence>
<gene>
    <name evidence="8" type="ORF">SAMN04488004_13413</name>
</gene>
<dbReference type="Gene3D" id="3.40.1710.10">
    <property type="entry name" value="abc type-2 transporter like domain"/>
    <property type="match status" value="1"/>
</dbReference>
<protein>
    <submittedName>
        <fullName evidence="8">ABC-2 type transport system permease protein</fullName>
    </submittedName>
</protein>
<organism evidence="8 9">
    <name type="scientific">Loktanella salsilacus</name>
    <dbReference type="NCBI Taxonomy" id="195913"/>
    <lineage>
        <taxon>Bacteria</taxon>
        <taxon>Pseudomonadati</taxon>
        <taxon>Pseudomonadota</taxon>
        <taxon>Alphaproteobacteria</taxon>
        <taxon>Rhodobacterales</taxon>
        <taxon>Roseobacteraceae</taxon>
        <taxon>Loktanella</taxon>
    </lineage>
</organism>
<dbReference type="AlphaFoldDB" id="A0A1I4J9I2"/>
<evidence type="ECO:0000256" key="1">
    <source>
        <dbReference type="ARBA" id="ARBA00004651"/>
    </source>
</evidence>
<name>A0A1I4J9I2_9RHOB</name>
<sequence length="405" mass="43868">MSNQRHLRGFRRILGRELRQIAARPALAFMLAPMPLIIFLALAVVFAPGLPRDLPVAVVDLDGSSSSRQIVRMVDGASDVDVTERIPTLSEARQALVARRVYAILLIPSQMEQDLQLGQSPEIIIFSNSQFLTAGGIAARSIGTSVLTFSAGVSVRTLEARGIGIDRALDLVTPIPVQQSPLFNPSLDYIQFLLSSIMPTIMQIFICAAAVLSFSRERHSPNGMARLFRLSRTPERAILGKLMPYTILGMSGLLLGDILLFSYFGASFRGNVFIFFLNGLIFVLACQALGALIAMIARDATGALGMMGLIVAPAFGFAGVSFPRFGMSGFPQAWGAVIPLTPYLELRTDQTLRGAPLEYSLPSMLWLFAQFAVFASLLYVMIRKAAKAPALKTADLELASPEATV</sequence>
<comment type="subcellular location">
    <subcellularLocation>
        <location evidence="1">Cell membrane</location>
        <topology evidence="1">Multi-pass membrane protein</topology>
    </subcellularLocation>
</comment>
<feature type="transmembrane region" description="Helical" evidence="6">
    <location>
        <begin position="272"/>
        <end position="296"/>
    </location>
</feature>
<evidence type="ECO:0000256" key="3">
    <source>
        <dbReference type="ARBA" id="ARBA00022692"/>
    </source>
</evidence>
<feature type="domain" description="ABC-2 type transporter transmembrane" evidence="7">
    <location>
        <begin position="28"/>
        <end position="378"/>
    </location>
</feature>
<dbReference type="Proteomes" id="UP000199550">
    <property type="component" value="Unassembled WGS sequence"/>
</dbReference>
<keyword evidence="3 6" id="KW-0812">Transmembrane</keyword>
<evidence type="ECO:0000256" key="6">
    <source>
        <dbReference type="SAM" id="Phobius"/>
    </source>
</evidence>
<evidence type="ECO:0000259" key="7">
    <source>
        <dbReference type="Pfam" id="PF12698"/>
    </source>
</evidence>
<proteinExistence type="predicted"/>
<reference evidence="8 9" key="1">
    <citation type="submission" date="2016-10" db="EMBL/GenBank/DDBJ databases">
        <authorList>
            <person name="de Groot N.N."/>
        </authorList>
    </citation>
    <scope>NUCLEOTIDE SEQUENCE [LARGE SCALE GENOMIC DNA]</scope>
    <source>
        <strain evidence="8 9">DSM 16199</strain>
    </source>
</reference>
<keyword evidence="5 6" id="KW-0472">Membrane</keyword>
<feature type="transmembrane region" description="Helical" evidence="6">
    <location>
        <begin position="364"/>
        <end position="382"/>
    </location>
</feature>
<keyword evidence="4 6" id="KW-1133">Transmembrane helix</keyword>
<feature type="transmembrane region" description="Helical" evidence="6">
    <location>
        <begin position="303"/>
        <end position="322"/>
    </location>
</feature>
<dbReference type="PANTHER" id="PTHR30294">
    <property type="entry name" value="MEMBRANE COMPONENT OF ABC TRANSPORTER YHHJ-RELATED"/>
    <property type="match status" value="1"/>
</dbReference>
<keyword evidence="9" id="KW-1185">Reference proteome</keyword>
<dbReference type="EMBL" id="FOTF01000034">
    <property type="protein sequence ID" value="SFL62877.1"/>
    <property type="molecule type" value="Genomic_DNA"/>
</dbReference>
<dbReference type="STRING" id="195913.SAMN04488004_13413"/>